<dbReference type="InterPro" id="IPR001810">
    <property type="entry name" value="F-box_dom"/>
</dbReference>
<reference evidence="2" key="1">
    <citation type="submission" date="2015-06" db="UniProtKB">
        <authorList>
            <consortium name="EnsemblPlants"/>
        </authorList>
    </citation>
    <scope>IDENTIFICATION</scope>
</reference>
<protein>
    <recommendedName>
        <fullName evidence="1">F-box domain-containing protein</fullName>
    </recommendedName>
</protein>
<evidence type="ECO:0000259" key="1">
    <source>
        <dbReference type="Pfam" id="PF00646"/>
    </source>
</evidence>
<dbReference type="EnsemblPlants" id="EMT11020">
    <property type="protein sequence ID" value="EMT11020"/>
    <property type="gene ID" value="F775_42334"/>
</dbReference>
<dbReference type="Pfam" id="PF00646">
    <property type="entry name" value="F-box"/>
    <property type="match status" value="1"/>
</dbReference>
<dbReference type="SUPFAM" id="SSF81383">
    <property type="entry name" value="F-box domain"/>
    <property type="match status" value="1"/>
</dbReference>
<organism evidence="2">
    <name type="scientific">Aegilops tauschii</name>
    <name type="common">Tausch's goatgrass</name>
    <name type="synonym">Aegilops squarrosa</name>
    <dbReference type="NCBI Taxonomy" id="37682"/>
    <lineage>
        <taxon>Eukaryota</taxon>
        <taxon>Viridiplantae</taxon>
        <taxon>Streptophyta</taxon>
        <taxon>Embryophyta</taxon>
        <taxon>Tracheophyta</taxon>
        <taxon>Spermatophyta</taxon>
        <taxon>Magnoliopsida</taxon>
        <taxon>Liliopsida</taxon>
        <taxon>Poales</taxon>
        <taxon>Poaceae</taxon>
        <taxon>BOP clade</taxon>
        <taxon>Pooideae</taxon>
        <taxon>Triticodae</taxon>
        <taxon>Triticeae</taxon>
        <taxon>Triticinae</taxon>
        <taxon>Aegilops</taxon>
    </lineage>
</organism>
<feature type="domain" description="F-box" evidence="1">
    <location>
        <begin position="9"/>
        <end position="36"/>
    </location>
</feature>
<name>M8BBI1_AEGTA</name>
<proteinExistence type="predicted"/>
<dbReference type="AlphaFoldDB" id="M8BBI1"/>
<sequence>MAMDRYFSTDLLVDILLRLPRRSRRRARLICRHWGTSSMNLVGTCNGLLCLCDNKKSIGGNITRFNPATDETLQVLPLRSAEQFVGHHNLERWGDFA</sequence>
<dbReference type="InterPro" id="IPR036047">
    <property type="entry name" value="F-box-like_dom_sf"/>
</dbReference>
<evidence type="ECO:0000313" key="2">
    <source>
        <dbReference type="EnsemblPlants" id="EMT11020"/>
    </source>
</evidence>
<accession>M8BBI1</accession>